<dbReference type="CDD" id="cd06550">
    <property type="entry name" value="TM_ABC_iron-siderophores_like"/>
    <property type="match status" value="1"/>
</dbReference>
<comment type="caution">
    <text evidence="9">The sequence shown here is derived from an EMBL/GenBank/DDBJ whole genome shotgun (WGS) entry which is preliminary data.</text>
</comment>
<comment type="similarity">
    <text evidence="2">Belongs to the binding-protein-dependent transport system permease family. FecCD subfamily.</text>
</comment>
<comment type="subcellular location">
    <subcellularLocation>
        <location evidence="1">Cell membrane</location>
        <topology evidence="1">Multi-pass membrane protein</topology>
    </subcellularLocation>
</comment>
<dbReference type="Pfam" id="PF01032">
    <property type="entry name" value="FecCD"/>
    <property type="match status" value="1"/>
</dbReference>
<accession>A0ABD5E1C8</accession>
<dbReference type="Proteomes" id="UP001183607">
    <property type="component" value="Unassembled WGS sequence"/>
</dbReference>
<evidence type="ECO:0000256" key="8">
    <source>
        <dbReference type="SAM" id="Phobius"/>
    </source>
</evidence>
<feature type="transmembrane region" description="Helical" evidence="8">
    <location>
        <begin position="237"/>
        <end position="265"/>
    </location>
</feature>
<keyword evidence="7 8" id="KW-0472">Membrane</keyword>
<keyword evidence="4" id="KW-1003">Cell membrane</keyword>
<dbReference type="RefSeq" id="WP_095683914.1">
    <property type="nucleotide sequence ID" value="NZ_JAVRER010000008.1"/>
</dbReference>
<reference evidence="10" key="1">
    <citation type="submission" date="2023-07" db="EMBL/GenBank/DDBJ databases">
        <title>30 novel species of actinomycetes from the DSMZ collection.</title>
        <authorList>
            <person name="Nouioui I."/>
        </authorList>
    </citation>
    <scope>NUCLEOTIDE SEQUENCE [LARGE SCALE GENOMIC DNA]</scope>
    <source>
        <strain evidence="10">DSM 41982</strain>
    </source>
</reference>
<dbReference type="PANTHER" id="PTHR30472">
    <property type="entry name" value="FERRIC ENTEROBACTIN TRANSPORT SYSTEM PERMEASE PROTEIN"/>
    <property type="match status" value="1"/>
</dbReference>
<dbReference type="GO" id="GO:0005886">
    <property type="term" value="C:plasma membrane"/>
    <property type="evidence" value="ECO:0007669"/>
    <property type="project" value="UniProtKB-SubCell"/>
</dbReference>
<dbReference type="AlphaFoldDB" id="A0ABD5E1C8"/>
<gene>
    <name evidence="9" type="ORF">RM574_06895</name>
</gene>
<evidence type="ECO:0000256" key="4">
    <source>
        <dbReference type="ARBA" id="ARBA00022475"/>
    </source>
</evidence>
<dbReference type="SUPFAM" id="SSF81345">
    <property type="entry name" value="ABC transporter involved in vitamin B12 uptake, BtuC"/>
    <property type="match status" value="1"/>
</dbReference>
<evidence type="ECO:0000256" key="3">
    <source>
        <dbReference type="ARBA" id="ARBA00022448"/>
    </source>
</evidence>
<evidence type="ECO:0000256" key="7">
    <source>
        <dbReference type="ARBA" id="ARBA00023136"/>
    </source>
</evidence>
<proteinExistence type="inferred from homology"/>
<evidence type="ECO:0000313" key="9">
    <source>
        <dbReference type="EMBL" id="MDT0415218.1"/>
    </source>
</evidence>
<dbReference type="EMBL" id="JAVRER010000008">
    <property type="protein sequence ID" value="MDT0415218.1"/>
    <property type="molecule type" value="Genomic_DNA"/>
</dbReference>
<feature type="transmembrane region" description="Helical" evidence="8">
    <location>
        <begin position="64"/>
        <end position="85"/>
    </location>
</feature>
<evidence type="ECO:0000256" key="5">
    <source>
        <dbReference type="ARBA" id="ARBA00022692"/>
    </source>
</evidence>
<dbReference type="InterPro" id="IPR000522">
    <property type="entry name" value="ABC_transptr_permease_BtuC"/>
</dbReference>
<keyword evidence="5 8" id="KW-0812">Transmembrane</keyword>
<keyword evidence="3" id="KW-0813">Transport</keyword>
<dbReference type="InterPro" id="IPR037294">
    <property type="entry name" value="ABC_BtuC-like"/>
</dbReference>
<dbReference type="FunFam" id="1.10.3470.10:FF:000001">
    <property type="entry name" value="Vitamin B12 ABC transporter permease BtuC"/>
    <property type="match status" value="1"/>
</dbReference>
<evidence type="ECO:0000256" key="6">
    <source>
        <dbReference type="ARBA" id="ARBA00022989"/>
    </source>
</evidence>
<keyword evidence="6 8" id="KW-1133">Transmembrane helix</keyword>
<feature type="transmembrane region" description="Helical" evidence="8">
    <location>
        <begin position="41"/>
        <end position="57"/>
    </location>
</feature>
<feature type="transmembrane region" description="Helical" evidence="8">
    <location>
        <begin position="194"/>
        <end position="216"/>
    </location>
</feature>
<dbReference type="PANTHER" id="PTHR30472:SF24">
    <property type="entry name" value="FERRIC ENTEROBACTIN TRANSPORT SYSTEM PERMEASE PROTEIN FEPG"/>
    <property type="match status" value="1"/>
</dbReference>
<feature type="transmembrane region" description="Helical" evidence="8">
    <location>
        <begin position="304"/>
        <end position="325"/>
    </location>
</feature>
<dbReference type="Gene3D" id="1.10.3470.10">
    <property type="entry name" value="ABC transporter involved in vitamin B12 uptake, BtuC"/>
    <property type="match status" value="1"/>
</dbReference>
<evidence type="ECO:0000313" key="10">
    <source>
        <dbReference type="Proteomes" id="UP001183607"/>
    </source>
</evidence>
<evidence type="ECO:0000256" key="1">
    <source>
        <dbReference type="ARBA" id="ARBA00004651"/>
    </source>
</evidence>
<protein>
    <submittedName>
        <fullName evidence="9">Iron chelate uptake ABC transporter family permease subunit</fullName>
    </submittedName>
</protein>
<feature type="transmembrane region" description="Helical" evidence="8">
    <location>
        <begin position="277"/>
        <end position="297"/>
    </location>
</feature>
<feature type="transmembrane region" description="Helical" evidence="8">
    <location>
        <begin position="105"/>
        <end position="136"/>
    </location>
</feature>
<feature type="transmembrane region" description="Helical" evidence="8">
    <location>
        <begin position="148"/>
        <end position="167"/>
    </location>
</feature>
<name>A0ABD5E1C8_9ACTN</name>
<evidence type="ECO:0000256" key="2">
    <source>
        <dbReference type="ARBA" id="ARBA00007935"/>
    </source>
</evidence>
<sequence>MRRRGRVRALWTGGVLAVLVFALLCLSLCVGDYVLPLGDVLGALFGGGDAGAHFVVIELRLPRALLALLVGAAFGMAGGVFQTVLRNPLASPDVIGISSGASAAAVLGSLVLSFSGLALSGAALFGALAAGTLIYTLSWRGGVVGARFVLIGIGVGTGLLSVLSYLLTTADVDEAQEAFLWMTGSLNGRSWTQFWPLLWLLVVLVPLTLAAARALPALSLGDDTAAGLGSRVGRQRLALLACGTVLAGAATAAAGPVAFVAFVAAPVARMLLPGRGAVLPHAALTGALLVLLADFAAQHAIPGIQFPVGVVTSLVGAPYLLWLLARANRVGRGG</sequence>
<organism evidence="9 10">
    <name type="scientific">Streptomyces evansiae</name>
    <dbReference type="NCBI Taxonomy" id="3075535"/>
    <lineage>
        <taxon>Bacteria</taxon>
        <taxon>Bacillati</taxon>
        <taxon>Actinomycetota</taxon>
        <taxon>Actinomycetes</taxon>
        <taxon>Kitasatosporales</taxon>
        <taxon>Streptomycetaceae</taxon>
        <taxon>Streptomyces</taxon>
    </lineage>
</organism>